<feature type="domain" description="AraC effector-binding" evidence="1">
    <location>
        <begin position="2"/>
        <end position="150"/>
    </location>
</feature>
<dbReference type="InterPro" id="IPR053182">
    <property type="entry name" value="YobU-like_regulator"/>
</dbReference>
<gene>
    <name evidence="2" type="ORF">HELGO_WM2192</name>
</gene>
<name>A0A6S6SD72_9BACT</name>
<dbReference type="InterPro" id="IPR010499">
    <property type="entry name" value="AraC_E-bd"/>
</dbReference>
<dbReference type="InterPro" id="IPR029441">
    <property type="entry name" value="Cass2"/>
</dbReference>
<dbReference type="SUPFAM" id="SSF55136">
    <property type="entry name" value="Probable bacterial effector-binding domain"/>
    <property type="match status" value="1"/>
</dbReference>
<dbReference type="EMBL" id="CACVAX010000006">
    <property type="protein sequence ID" value="CAA6802964.1"/>
    <property type="molecule type" value="Genomic_DNA"/>
</dbReference>
<dbReference type="Pfam" id="PF14526">
    <property type="entry name" value="Cass2"/>
    <property type="match status" value="1"/>
</dbReference>
<evidence type="ECO:0000259" key="1">
    <source>
        <dbReference type="SMART" id="SM00871"/>
    </source>
</evidence>
<reference evidence="2" key="1">
    <citation type="submission" date="2020-01" db="EMBL/GenBank/DDBJ databases">
        <authorList>
            <person name="Meier V. D."/>
            <person name="Meier V D."/>
        </authorList>
    </citation>
    <scope>NUCLEOTIDE SEQUENCE</scope>
    <source>
        <strain evidence="2">HLG_WM_MAG_04</strain>
    </source>
</reference>
<proteinExistence type="predicted"/>
<sequence>MPNIQKVSLENITVTGLQVKTKNIDERNEQTQKIAPLWERFFQEVLPTLSKEAIIYGVYHNYESDAMGEFDVLVGADNIQNTQKMQSLTLQEGQYLMFPVKGVLPQAIIETWVKIWAYFEDESIDERRAYTTDFEKYISKDEAEIYISVNYF</sequence>
<dbReference type="PANTHER" id="PTHR36444">
    <property type="entry name" value="TRANSCRIPTIONAL REGULATOR PROTEIN YOBU-RELATED"/>
    <property type="match status" value="1"/>
</dbReference>
<protein>
    <recommendedName>
        <fullName evidence="1">AraC effector-binding domain-containing protein</fullName>
    </recommendedName>
</protein>
<dbReference type="Gene3D" id="3.20.80.10">
    <property type="entry name" value="Regulatory factor, effector binding domain"/>
    <property type="match status" value="1"/>
</dbReference>
<organism evidence="2">
    <name type="scientific">uncultured Sulfurovum sp</name>
    <dbReference type="NCBI Taxonomy" id="269237"/>
    <lineage>
        <taxon>Bacteria</taxon>
        <taxon>Pseudomonadati</taxon>
        <taxon>Campylobacterota</taxon>
        <taxon>Epsilonproteobacteria</taxon>
        <taxon>Campylobacterales</taxon>
        <taxon>Sulfurovaceae</taxon>
        <taxon>Sulfurovum</taxon>
        <taxon>environmental samples</taxon>
    </lineage>
</organism>
<accession>A0A6S6SD72</accession>
<dbReference type="AlphaFoldDB" id="A0A6S6SD72"/>
<dbReference type="SMART" id="SM00871">
    <property type="entry name" value="AraC_E_bind"/>
    <property type="match status" value="1"/>
</dbReference>
<evidence type="ECO:0000313" key="2">
    <source>
        <dbReference type="EMBL" id="CAA6802964.1"/>
    </source>
</evidence>
<dbReference type="PANTHER" id="PTHR36444:SF2">
    <property type="entry name" value="TRANSCRIPTIONAL REGULATOR PROTEIN YOBU-RELATED"/>
    <property type="match status" value="1"/>
</dbReference>
<dbReference type="InterPro" id="IPR011256">
    <property type="entry name" value="Reg_factor_effector_dom_sf"/>
</dbReference>